<protein>
    <submittedName>
        <fullName evidence="2">NAD(P)-dependent oxidoreductase</fullName>
    </submittedName>
</protein>
<dbReference type="InterPro" id="IPR008927">
    <property type="entry name" value="6-PGluconate_DH-like_C_sf"/>
</dbReference>
<dbReference type="InterPro" id="IPR015814">
    <property type="entry name" value="Pgluconate_DH_NAD-bd_C"/>
</dbReference>
<dbReference type="Gene3D" id="1.10.1040.10">
    <property type="entry name" value="N-(1-d-carboxylethyl)-l-norvaline Dehydrogenase, domain 2"/>
    <property type="match status" value="1"/>
</dbReference>
<feature type="domain" description="Phosphogluconate dehydrogenase NAD-binding putative C-terminal" evidence="1">
    <location>
        <begin position="187"/>
        <end position="255"/>
    </location>
</feature>
<dbReference type="SUPFAM" id="SSF48179">
    <property type="entry name" value="6-phosphogluconate dehydrogenase C-terminal domain-like"/>
    <property type="match status" value="1"/>
</dbReference>
<dbReference type="InterPro" id="IPR036291">
    <property type="entry name" value="NAD(P)-bd_dom_sf"/>
</dbReference>
<dbReference type="Gene3D" id="3.40.50.720">
    <property type="entry name" value="NAD(P)-binding Rossmann-like Domain"/>
    <property type="match status" value="1"/>
</dbReference>
<dbReference type="Pfam" id="PF09130">
    <property type="entry name" value="DUF1932"/>
    <property type="match status" value="1"/>
</dbReference>
<evidence type="ECO:0000313" key="2">
    <source>
        <dbReference type="EMBL" id="GLF97247.1"/>
    </source>
</evidence>
<dbReference type="InterPro" id="IPR013328">
    <property type="entry name" value="6PGD_dom2"/>
</dbReference>
<dbReference type="SUPFAM" id="SSF51735">
    <property type="entry name" value="NAD(P)-binding Rossmann-fold domains"/>
    <property type="match status" value="1"/>
</dbReference>
<dbReference type="EMBL" id="BSBI01000010">
    <property type="protein sequence ID" value="GLF97247.1"/>
    <property type="molecule type" value="Genomic_DNA"/>
</dbReference>
<evidence type="ECO:0000313" key="3">
    <source>
        <dbReference type="Proteomes" id="UP001291653"/>
    </source>
</evidence>
<proteinExistence type="predicted"/>
<gene>
    <name evidence="2" type="ORF">SYYSPA8_23140</name>
</gene>
<organism evidence="2 3">
    <name type="scientific">Streptomyces yaizuensis</name>
    <dbReference type="NCBI Taxonomy" id="2989713"/>
    <lineage>
        <taxon>Bacteria</taxon>
        <taxon>Bacillati</taxon>
        <taxon>Actinomycetota</taxon>
        <taxon>Actinomycetes</taxon>
        <taxon>Kitasatosporales</taxon>
        <taxon>Streptomycetaceae</taxon>
        <taxon>Streptomyces</taxon>
    </lineage>
</organism>
<name>A0ABQ5P3T4_9ACTN</name>
<keyword evidence="3" id="KW-1185">Reference proteome</keyword>
<dbReference type="Proteomes" id="UP001291653">
    <property type="component" value="Unassembled WGS sequence"/>
</dbReference>
<sequence length="277" mass="28551">MTTVILLHPGAMGAPLAGHAVALGHRVLWVAEGRGPRTRRRAERAGLIPCDSLEHALSQGGLVLSVCPPHAAEEVAGSVAALGWRGVYAEANAISPQRAQRIAQLLPGCSVVDGSIIGPPPAAGRSARLYLAGAPGPAAAVAELFDGTGVLVRTAGTEIGAASALKMAFAGYQKSARALAGVAHALAAHHGVGDLLTEEAHTSASAILSDPGYLPSVAARAWRWGPEMDEIADTLRAARLPPDAAEAVGRVLARWSDDKDRELPLDTVLAHLHDQQP</sequence>
<comment type="caution">
    <text evidence="2">The sequence shown here is derived from an EMBL/GenBank/DDBJ whole genome shotgun (WGS) entry which is preliminary data.</text>
</comment>
<reference evidence="2 3" key="1">
    <citation type="submission" date="2022-10" db="EMBL/GenBank/DDBJ databases">
        <title>Draft genome sequence of Streptomyces sp. YSPA8.</title>
        <authorList>
            <person name="Moriuchi R."/>
            <person name="Dohra H."/>
            <person name="Yamamura H."/>
            <person name="Kodani S."/>
        </authorList>
    </citation>
    <scope>NUCLEOTIDE SEQUENCE [LARGE SCALE GENOMIC DNA]</scope>
    <source>
        <strain evidence="2 3">YSPA8</strain>
    </source>
</reference>
<accession>A0ABQ5P3T4</accession>
<evidence type="ECO:0000259" key="1">
    <source>
        <dbReference type="Pfam" id="PF09130"/>
    </source>
</evidence>
<dbReference type="RefSeq" id="WP_323449256.1">
    <property type="nucleotide sequence ID" value="NZ_BSBI01000010.1"/>
</dbReference>